<name>A0A382QIL5_9ZZZZ</name>
<evidence type="ECO:0000259" key="1">
    <source>
        <dbReference type="Pfam" id="PF14238"/>
    </source>
</evidence>
<dbReference type="Pfam" id="PF14238">
    <property type="entry name" value="DUF4340"/>
    <property type="match status" value="1"/>
</dbReference>
<protein>
    <recommendedName>
        <fullName evidence="1">DUF4340 domain-containing protein</fullName>
    </recommendedName>
</protein>
<proteinExistence type="predicted"/>
<dbReference type="EMBL" id="UINC01114805">
    <property type="protein sequence ID" value="SVC85373.1"/>
    <property type="molecule type" value="Genomic_DNA"/>
</dbReference>
<dbReference type="InterPro" id="IPR025641">
    <property type="entry name" value="DUF4340"/>
</dbReference>
<feature type="domain" description="DUF4340" evidence="1">
    <location>
        <begin position="120"/>
        <end position="183"/>
    </location>
</feature>
<organism evidence="2">
    <name type="scientific">marine metagenome</name>
    <dbReference type="NCBI Taxonomy" id="408172"/>
    <lineage>
        <taxon>unclassified sequences</taxon>
        <taxon>metagenomes</taxon>
        <taxon>ecological metagenomes</taxon>
    </lineage>
</organism>
<feature type="non-terminal residue" evidence="2">
    <location>
        <position position="1"/>
    </location>
</feature>
<accession>A0A382QIL5</accession>
<dbReference type="AlphaFoldDB" id="A0A382QIL5"/>
<sequence>GQSFEFHMGGTTPDENNTYARLVGHPTLFTVPTIWAQVINRLATQPPYLRLFQLEDNPLVYVEVTSAGQSVEYGKVGAEDRDWVLIGPQEVDTTETPVLADVWGDLPTMLNGPRVNDILADSFKNPEEYGLEPPQTTIRLGMAAGADVEFYLGDTTPDGEHRYVSVKDKTELYAMPKQRADRLIALVTDPPVLPENKAGPGPG</sequence>
<gene>
    <name evidence="2" type="ORF">METZ01_LOCUS338227</name>
</gene>
<reference evidence="2" key="1">
    <citation type="submission" date="2018-05" db="EMBL/GenBank/DDBJ databases">
        <authorList>
            <person name="Lanie J.A."/>
            <person name="Ng W.-L."/>
            <person name="Kazmierczak K.M."/>
            <person name="Andrzejewski T.M."/>
            <person name="Davidsen T.M."/>
            <person name="Wayne K.J."/>
            <person name="Tettelin H."/>
            <person name="Glass J.I."/>
            <person name="Rusch D."/>
            <person name="Podicherti R."/>
            <person name="Tsui H.-C.T."/>
            <person name="Winkler M.E."/>
        </authorList>
    </citation>
    <scope>NUCLEOTIDE SEQUENCE</scope>
</reference>
<evidence type="ECO:0000313" key="2">
    <source>
        <dbReference type="EMBL" id="SVC85373.1"/>
    </source>
</evidence>